<dbReference type="InterPro" id="IPR001893">
    <property type="entry name" value="Cys-rich_GLG1_repeat"/>
</dbReference>
<reference evidence="2 3" key="1">
    <citation type="submission" date="2019-03" db="EMBL/GenBank/DDBJ databases">
        <title>Genomic Encyclopedia of Type Strains, Phase IV (KMG-IV): sequencing the most valuable type-strain genomes for metagenomic binning, comparative biology and taxonomic classification.</title>
        <authorList>
            <person name="Goeker M."/>
        </authorList>
    </citation>
    <scope>NUCLEOTIDE SEQUENCE [LARGE SCALE GENOMIC DNA]</scope>
    <source>
        <strain evidence="2 3">DSM 101</strain>
    </source>
</reference>
<evidence type="ECO:0000256" key="1">
    <source>
        <dbReference type="SAM" id="SignalP"/>
    </source>
</evidence>
<keyword evidence="1" id="KW-0732">Signal</keyword>
<protein>
    <submittedName>
        <fullName evidence="2">Cysteine rich repeat protein</fullName>
    </submittedName>
</protein>
<name>A0A4R1I5I5_ANCAQ</name>
<dbReference type="Pfam" id="PF00839">
    <property type="entry name" value="Cys_rich_FGFR"/>
    <property type="match status" value="1"/>
</dbReference>
<dbReference type="Proteomes" id="UP000295030">
    <property type="component" value="Unassembled WGS sequence"/>
</dbReference>
<evidence type="ECO:0000313" key="2">
    <source>
        <dbReference type="EMBL" id="TCK30597.1"/>
    </source>
</evidence>
<keyword evidence="3" id="KW-1185">Reference proteome</keyword>
<evidence type="ECO:0000313" key="3">
    <source>
        <dbReference type="Proteomes" id="UP000295030"/>
    </source>
</evidence>
<gene>
    <name evidence="2" type="ORF">EV667_0689</name>
</gene>
<dbReference type="GO" id="GO:0016020">
    <property type="term" value="C:membrane"/>
    <property type="evidence" value="ECO:0007669"/>
    <property type="project" value="InterPro"/>
</dbReference>
<accession>A0A4R1I5I5</accession>
<sequence length="90" mass="9715">MFAAATRKKFHPGKEAYMRAIIMGLSLFMALAAGNAAQAQQNDLVKYCQADIQRLCPAVQPGGGRIMKCLKAHTKEMSVGCAQALQKMKG</sequence>
<dbReference type="EMBL" id="SMFY01000001">
    <property type="protein sequence ID" value="TCK30597.1"/>
    <property type="molecule type" value="Genomic_DNA"/>
</dbReference>
<proteinExistence type="predicted"/>
<comment type="caution">
    <text evidence="2">The sequence shown here is derived from an EMBL/GenBank/DDBJ whole genome shotgun (WGS) entry which is preliminary data.</text>
</comment>
<organism evidence="2 3">
    <name type="scientific">Ancylobacter aquaticus</name>
    <dbReference type="NCBI Taxonomy" id="100"/>
    <lineage>
        <taxon>Bacteria</taxon>
        <taxon>Pseudomonadati</taxon>
        <taxon>Pseudomonadota</taxon>
        <taxon>Alphaproteobacteria</taxon>
        <taxon>Hyphomicrobiales</taxon>
        <taxon>Xanthobacteraceae</taxon>
        <taxon>Ancylobacter</taxon>
    </lineage>
</organism>
<feature type="chain" id="PRO_5020630554" evidence="1">
    <location>
        <begin position="40"/>
        <end position="90"/>
    </location>
</feature>
<dbReference type="AlphaFoldDB" id="A0A4R1I5I5"/>
<feature type="signal peptide" evidence="1">
    <location>
        <begin position="1"/>
        <end position="39"/>
    </location>
</feature>